<dbReference type="SMART" id="SM00493">
    <property type="entry name" value="TOPRIM"/>
    <property type="match status" value="1"/>
</dbReference>
<dbReference type="InterPro" id="IPR034137">
    <property type="entry name" value="TOPRIM_RecR"/>
</dbReference>
<sequence>MNSPEIQLLIQHLSKLPGLGPRSGRRVALHLLKRREKIFRPLIQVMLDAEQKVKTCHICHALDASDPCTLCVDPKRDPHQICVVEDVADLWALERANTYRGGYHVLGGVLSAIDGIGPQQLNIQSLLDRIAESQITEVILALNATVDGQTTIHYLIEQLRPFNLSVTTLAHGVPIGGELDYLDEGTLFTAFQARRST</sequence>
<evidence type="ECO:0000313" key="9">
    <source>
        <dbReference type="EMBL" id="AIK96445.1"/>
    </source>
</evidence>
<evidence type="ECO:0000256" key="1">
    <source>
        <dbReference type="ARBA" id="ARBA00022723"/>
    </source>
</evidence>
<dbReference type="InterPro" id="IPR000093">
    <property type="entry name" value="DNA_Rcmb_RecR"/>
</dbReference>
<accession>A0A077B0K2</accession>
<dbReference type="PROSITE" id="PS50880">
    <property type="entry name" value="TOPRIM"/>
    <property type="match status" value="1"/>
</dbReference>
<proteinExistence type="inferred from homology"/>
<evidence type="ECO:0000313" key="10">
    <source>
        <dbReference type="Proteomes" id="UP000028926"/>
    </source>
</evidence>
<dbReference type="NCBIfam" id="TIGR00615">
    <property type="entry name" value="recR"/>
    <property type="match status" value="1"/>
</dbReference>
<evidence type="ECO:0000256" key="3">
    <source>
        <dbReference type="ARBA" id="ARBA00022771"/>
    </source>
</evidence>
<dbReference type="KEGG" id="paca:ID47_06365"/>
<dbReference type="HOGENOM" id="CLU_060739_1_1_5"/>
<dbReference type="Pfam" id="PF21176">
    <property type="entry name" value="RecR_HhH"/>
    <property type="match status" value="1"/>
</dbReference>
<keyword evidence="1 7" id="KW-0479">Metal-binding</keyword>
<dbReference type="CDD" id="cd01025">
    <property type="entry name" value="TOPRIM_recR"/>
    <property type="match status" value="1"/>
</dbReference>
<dbReference type="Pfam" id="PF13662">
    <property type="entry name" value="Toprim_4"/>
    <property type="match status" value="1"/>
</dbReference>
<keyword evidence="2 7" id="KW-0227">DNA damage</keyword>
<dbReference type="RefSeq" id="WP_038464866.1">
    <property type="nucleotide sequence ID" value="NZ_CP008941.1"/>
</dbReference>
<keyword evidence="10" id="KW-1185">Reference proteome</keyword>
<evidence type="ECO:0000256" key="7">
    <source>
        <dbReference type="HAMAP-Rule" id="MF_00017"/>
    </source>
</evidence>
<dbReference type="eggNOG" id="COG0353">
    <property type="taxonomic scope" value="Bacteria"/>
</dbReference>
<evidence type="ECO:0000256" key="2">
    <source>
        <dbReference type="ARBA" id="ARBA00022763"/>
    </source>
</evidence>
<dbReference type="PANTHER" id="PTHR30446:SF0">
    <property type="entry name" value="RECOMBINATION PROTEIN RECR"/>
    <property type="match status" value="1"/>
</dbReference>
<dbReference type="GO" id="GO:0006310">
    <property type="term" value="P:DNA recombination"/>
    <property type="evidence" value="ECO:0007669"/>
    <property type="project" value="UniProtKB-UniRule"/>
</dbReference>
<dbReference type="SUPFAM" id="SSF111304">
    <property type="entry name" value="Recombination protein RecR"/>
    <property type="match status" value="1"/>
</dbReference>
<evidence type="ECO:0000256" key="4">
    <source>
        <dbReference type="ARBA" id="ARBA00022833"/>
    </source>
</evidence>
<dbReference type="Gene3D" id="3.40.1360.10">
    <property type="match status" value="1"/>
</dbReference>
<dbReference type="HAMAP" id="MF_00017">
    <property type="entry name" value="RecR"/>
    <property type="match status" value="1"/>
</dbReference>
<dbReference type="Pfam" id="PF21175">
    <property type="entry name" value="RecR_C"/>
    <property type="match status" value="1"/>
</dbReference>
<dbReference type="GO" id="GO:0003677">
    <property type="term" value="F:DNA binding"/>
    <property type="evidence" value="ECO:0007669"/>
    <property type="project" value="UniProtKB-UniRule"/>
</dbReference>
<evidence type="ECO:0000256" key="5">
    <source>
        <dbReference type="ARBA" id="ARBA00023172"/>
    </source>
</evidence>
<dbReference type="GO" id="GO:0008270">
    <property type="term" value="F:zinc ion binding"/>
    <property type="evidence" value="ECO:0007669"/>
    <property type="project" value="UniProtKB-KW"/>
</dbReference>
<comment type="similarity">
    <text evidence="7">Belongs to the RecR family.</text>
</comment>
<evidence type="ECO:0000259" key="8">
    <source>
        <dbReference type="PROSITE" id="PS50880"/>
    </source>
</evidence>
<dbReference type="Gene3D" id="6.10.250.240">
    <property type="match status" value="1"/>
</dbReference>
<dbReference type="STRING" id="91604.ID47_06365"/>
<dbReference type="AlphaFoldDB" id="A0A077B0K2"/>
<dbReference type="Gene3D" id="1.10.8.420">
    <property type="entry name" value="RecR Domain 1"/>
    <property type="match status" value="1"/>
</dbReference>
<name>A0A077B0K2_9PROT</name>
<keyword evidence="4 7" id="KW-0862">Zinc</keyword>
<dbReference type="Proteomes" id="UP000028926">
    <property type="component" value="Chromosome"/>
</dbReference>
<feature type="zinc finger region" description="C4-type" evidence="7">
    <location>
        <begin position="56"/>
        <end position="71"/>
    </location>
</feature>
<dbReference type="PROSITE" id="PS01300">
    <property type="entry name" value="RECR"/>
    <property type="match status" value="1"/>
</dbReference>
<feature type="domain" description="Toprim" evidence="8">
    <location>
        <begin position="79"/>
        <end position="174"/>
    </location>
</feature>
<dbReference type="InterPro" id="IPR015967">
    <property type="entry name" value="Rcmb_RecR_Znf"/>
</dbReference>
<comment type="function">
    <text evidence="7">May play a role in DNA repair. It seems to be involved in an RecBC-independent recombinational process of DNA repair. It may act with RecF and RecO.</text>
</comment>
<dbReference type="GO" id="GO:0006281">
    <property type="term" value="P:DNA repair"/>
    <property type="evidence" value="ECO:0007669"/>
    <property type="project" value="UniProtKB-UniRule"/>
</dbReference>
<dbReference type="InterPro" id="IPR023627">
    <property type="entry name" value="Rcmb_RecR"/>
</dbReference>
<keyword evidence="6 7" id="KW-0234">DNA repair</keyword>
<dbReference type="PANTHER" id="PTHR30446">
    <property type="entry name" value="RECOMBINATION PROTEIN RECR"/>
    <property type="match status" value="1"/>
</dbReference>
<evidence type="ECO:0000256" key="6">
    <source>
        <dbReference type="ARBA" id="ARBA00023204"/>
    </source>
</evidence>
<reference evidence="9 10" key="1">
    <citation type="submission" date="2014-07" db="EMBL/GenBank/DDBJ databases">
        <title>Comparative genomic insights into amoeba endosymbionts belonging to the families of Holosporaceae and Candidatus Midichloriaceae within Rickettsiales.</title>
        <authorList>
            <person name="Wang Z."/>
            <person name="Wu M."/>
        </authorList>
    </citation>
    <scope>NUCLEOTIDE SEQUENCE [LARGE SCALE GENOMIC DNA]</scope>
    <source>
        <strain evidence="9">PRA3</strain>
    </source>
</reference>
<dbReference type="EMBL" id="CP008941">
    <property type="protein sequence ID" value="AIK96445.1"/>
    <property type="molecule type" value="Genomic_DNA"/>
</dbReference>
<protein>
    <recommendedName>
        <fullName evidence="7">Recombination protein RecR</fullName>
    </recommendedName>
</protein>
<dbReference type="InterPro" id="IPR006171">
    <property type="entry name" value="TOPRIM_dom"/>
</dbReference>
<gene>
    <name evidence="7" type="primary">recR</name>
    <name evidence="9" type="ORF">ID47_06365</name>
</gene>
<organism evidence="9 10">
    <name type="scientific">Candidatus Odyssella acanthamoebae</name>
    <dbReference type="NCBI Taxonomy" id="91604"/>
    <lineage>
        <taxon>Bacteria</taxon>
        <taxon>Pseudomonadati</taxon>
        <taxon>Pseudomonadota</taxon>
        <taxon>Alphaproteobacteria</taxon>
        <taxon>Holosporales</taxon>
        <taxon>Candidatus Paracaedibacteraceae</taxon>
        <taxon>Candidatus Odyssella</taxon>
    </lineage>
</organism>
<keyword evidence="5 7" id="KW-0233">DNA recombination</keyword>
<keyword evidence="3 7" id="KW-0863">Zinc-finger</keyword>
<dbReference type="OrthoDB" id="9802672at2"/>